<dbReference type="EMBL" id="CM000881">
    <property type="protein sequence ID" value="PNT71189.1"/>
    <property type="molecule type" value="Genomic_DNA"/>
</dbReference>
<reference evidence="2 3" key="1">
    <citation type="journal article" date="2010" name="Nature">
        <title>Genome sequencing and analysis of the model grass Brachypodium distachyon.</title>
        <authorList>
            <consortium name="International Brachypodium Initiative"/>
        </authorList>
    </citation>
    <scope>NUCLEOTIDE SEQUENCE [LARGE SCALE GENOMIC DNA]</scope>
    <source>
        <strain evidence="2">Bd21</strain>
        <strain evidence="3">cv. Bd21</strain>
    </source>
</reference>
<evidence type="ECO:0000313" key="2">
    <source>
        <dbReference type="EMBL" id="KQK06082.1"/>
    </source>
</evidence>
<dbReference type="Gramene" id="PNT71189">
    <property type="protein sequence ID" value="PNT71189"/>
    <property type="gene ID" value="BRADI_2g24323v3"/>
</dbReference>
<dbReference type="EnsemblPlants" id="KQK06082">
    <property type="protein sequence ID" value="KQK06082"/>
    <property type="gene ID" value="BRADI_2g24323v3"/>
</dbReference>
<dbReference type="ExpressionAtlas" id="A0A0Q3QY32">
    <property type="expression patterns" value="baseline"/>
</dbReference>
<sequence>MAGAARPPSSLFLGPPLFFRGAALPSSHGPLATRAASAASPRRRATLPLPGLARAPPLLRVSAPRSPTRPCSPRRPSSACPRLHLVRASLCSALHRARCARRPRPPHLTAERPCLLLPTGAPLVSRKLRRCGSSTTPPSSSGRQLLCRASSPLAAHLLYLCPSFSPQNHRRRLPYSPALPPPLAAQLARPSRVPCWSIFSSPAQPDRAAQHAQAQRLRVLAAVLLLPLLRECFAVSLPKSLLCAVKTEEPPSRSRERLLRRDDYVRGAANTYVYDYLDRTATSTTLITSTTPWHATKSAIPTTTTTLVFFFQDSCSILGN</sequence>
<feature type="region of interest" description="Disordered" evidence="1">
    <location>
        <begin position="29"/>
        <end position="50"/>
    </location>
</feature>
<dbReference type="EMBL" id="CM000881">
    <property type="protein sequence ID" value="KQK06082.1"/>
    <property type="molecule type" value="Genomic_DNA"/>
</dbReference>
<feature type="compositionally biased region" description="Low complexity" evidence="1">
    <location>
        <begin position="30"/>
        <end position="50"/>
    </location>
</feature>
<name>A0A0Q3QY32_BRADI</name>
<dbReference type="EnsemblPlants" id="PNT71189">
    <property type="protein sequence ID" value="PNT71189"/>
    <property type="gene ID" value="BRADI_2g24323v3"/>
</dbReference>
<reference evidence="2" key="2">
    <citation type="submission" date="2017-06" db="EMBL/GenBank/DDBJ databases">
        <title>WGS assembly of Brachypodium distachyon.</title>
        <authorList>
            <consortium name="The International Brachypodium Initiative"/>
            <person name="Lucas S."/>
            <person name="Harmon-Smith M."/>
            <person name="Lail K."/>
            <person name="Tice H."/>
            <person name="Grimwood J."/>
            <person name="Bruce D."/>
            <person name="Barry K."/>
            <person name="Shu S."/>
            <person name="Lindquist E."/>
            <person name="Wang M."/>
            <person name="Pitluck S."/>
            <person name="Vogel J.P."/>
            <person name="Garvin D.F."/>
            <person name="Mockler T.C."/>
            <person name="Schmutz J."/>
            <person name="Rokhsar D."/>
            <person name="Bevan M.W."/>
        </authorList>
    </citation>
    <scope>NUCLEOTIDE SEQUENCE</scope>
    <source>
        <strain evidence="2">Bd21</strain>
    </source>
</reference>
<gene>
    <name evidence="3" type="primary">LOC112270575</name>
    <name evidence="2" type="ORF">BRADI_2g24323v3</name>
</gene>
<keyword evidence="4" id="KW-1185">Reference proteome</keyword>
<evidence type="ECO:0000313" key="3">
    <source>
        <dbReference type="EnsemblPlants" id="KQK06082"/>
    </source>
</evidence>
<organism evidence="2">
    <name type="scientific">Brachypodium distachyon</name>
    <name type="common">Purple false brome</name>
    <name type="synonym">Trachynia distachya</name>
    <dbReference type="NCBI Taxonomy" id="15368"/>
    <lineage>
        <taxon>Eukaryota</taxon>
        <taxon>Viridiplantae</taxon>
        <taxon>Streptophyta</taxon>
        <taxon>Embryophyta</taxon>
        <taxon>Tracheophyta</taxon>
        <taxon>Spermatophyta</taxon>
        <taxon>Magnoliopsida</taxon>
        <taxon>Liliopsida</taxon>
        <taxon>Poales</taxon>
        <taxon>Poaceae</taxon>
        <taxon>BOP clade</taxon>
        <taxon>Pooideae</taxon>
        <taxon>Stipodae</taxon>
        <taxon>Brachypodieae</taxon>
        <taxon>Brachypodium</taxon>
    </lineage>
</organism>
<accession>A0A0Q3QY32</accession>
<protein>
    <submittedName>
        <fullName evidence="2 3">Uncharacterized protein</fullName>
    </submittedName>
</protein>
<dbReference type="Proteomes" id="UP000008810">
    <property type="component" value="Chromosome 2"/>
</dbReference>
<proteinExistence type="predicted"/>
<evidence type="ECO:0000313" key="4">
    <source>
        <dbReference type="Proteomes" id="UP000008810"/>
    </source>
</evidence>
<dbReference type="RefSeq" id="XP_024314067.1">
    <property type="nucleotide sequence ID" value="XM_024458299.1"/>
</dbReference>
<reference evidence="3" key="3">
    <citation type="submission" date="2018-08" db="UniProtKB">
        <authorList>
            <consortium name="EnsemblPlants"/>
        </authorList>
    </citation>
    <scope>IDENTIFICATION</scope>
    <source>
        <strain evidence="3">cv. Bd21</strain>
    </source>
</reference>
<dbReference type="AlphaFoldDB" id="A0A0Q3QY32"/>
<dbReference type="GeneID" id="112270575"/>
<evidence type="ECO:0000256" key="1">
    <source>
        <dbReference type="SAM" id="MobiDB-lite"/>
    </source>
</evidence>
<dbReference type="Gramene" id="KQK06082">
    <property type="protein sequence ID" value="KQK06082"/>
    <property type="gene ID" value="BRADI_2g24323v3"/>
</dbReference>